<evidence type="ECO:0000313" key="5">
    <source>
        <dbReference type="EMBL" id="MQY18095.1"/>
    </source>
</evidence>
<dbReference type="PANTHER" id="PTHR33744:SF1">
    <property type="entry name" value="DNA-BINDING TRANSCRIPTIONAL ACTIVATOR ADER"/>
    <property type="match status" value="1"/>
</dbReference>
<gene>
    <name evidence="5" type="ORF">NRB20_11640</name>
</gene>
<evidence type="ECO:0000256" key="1">
    <source>
        <dbReference type="ARBA" id="ARBA00006754"/>
    </source>
</evidence>
<dbReference type="InterPro" id="IPR051448">
    <property type="entry name" value="CdaR-like_regulators"/>
</dbReference>
<comment type="caution">
    <text evidence="5">The sequence shown here is derived from an EMBL/GenBank/DDBJ whole genome shotgun (WGS) entry which is preliminary data.</text>
</comment>
<feature type="domain" description="PucR C-terminal helix-turn-helix" evidence="2">
    <location>
        <begin position="368"/>
        <end position="425"/>
    </location>
</feature>
<name>A0A7K0CX71_9NOCA</name>
<feature type="domain" description="RsbT co-antagonist protein RsbRD N-terminal" evidence="3">
    <location>
        <begin position="60"/>
        <end position="196"/>
    </location>
</feature>
<dbReference type="Pfam" id="PF14361">
    <property type="entry name" value="RsbRD_N"/>
    <property type="match status" value="1"/>
</dbReference>
<dbReference type="Proteomes" id="UP000438448">
    <property type="component" value="Unassembled WGS sequence"/>
</dbReference>
<keyword evidence="6" id="KW-1185">Reference proteome</keyword>
<evidence type="ECO:0000259" key="3">
    <source>
        <dbReference type="Pfam" id="PF14361"/>
    </source>
</evidence>
<dbReference type="InterPro" id="IPR042070">
    <property type="entry name" value="PucR_C-HTH_sf"/>
</dbReference>
<evidence type="ECO:0000259" key="4">
    <source>
        <dbReference type="Pfam" id="PF17853"/>
    </source>
</evidence>
<dbReference type="Gene3D" id="1.10.10.2840">
    <property type="entry name" value="PucR C-terminal helix-turn-helix domain"/>
    <property type="match status" value="1"/>
</dbReference>
<feature type="domain" description="CdaR GGDEF-like" evidence="4">
    <location>
        <begin position="213"/>
        <end position="318"/>
    </location>
</feature>
<dbReference type="PANTHER" id="PTHR33744">
    <property type="entry name" value="CARBOHYDRATE DIACID REGULATOR"/>
    <property type="match status" value="1"/>
</dbReference>
<evidence type="ECO:0000313" key="6">
    <source>
        <dbReference type="Proteomes" id="UP000438448"/>
    </source>
</evidence>
<evidence type="ECO:0000259" key="2">
    <source>
        <dbReference type="Pfam" id="PF13556"/>
    </source>
</evidence>
<reference evidence="5 6" key="1">
    <citation type="submission" date="2019-10" db="EMBL/GenBank/DDBJ databases">
        <title>Nocardia macrotermitis sp. nov. and Nocardia aurantia sp. nov., isolated from the gut of fungus growing-termite Macrotermes natalensis.</title>
        <authorList>
            <person name="Benndorf R."/>
            <person name="Schwitalla J."/>
            <person name="Martin K."/>
            <person name="De Beer W."/>
            <person name="Kaster A.-K."/>
            <person name="Vollmers J."/>
            <person name="Poulsen M."/>
            <person name="Beemelmanns C."/>
        </authorList>
    </citation>
    <scope>NUCLEOTIDE SEQUENCE [LARGE SCALE GENOMIC DNA]</scope>
    <source>
        <strain evidence="5 6">RB20</strain>
    </source>
</reference>
<comment type="similarity">
    <text evidence="1">Belongs to the CdaR family.</text>
</comment>
<dbReference type="Pfam" id="PF17853">
    <property type="entry name" value="GGDEF_2"/>
    <property type="match status" value="1"/>
</dbReference>
<dbReference type="EMBL" id="WEGK01000002">
    <property type="protein sequence ID" value="MQY18095.1"/>
    <property type="molecule type" value="Genomic_DNA"/>
</dbReference>
<evidence type="ECO:0008006" key="7">
    <source>
        <dbReference type="Google" id="ProtNLM"/>
    </source>
</evidence>
<organism evidence="5 6">
    <name type="scientific">Nocardia macrotermitis</name>
    <dbReference type="NCBI Taxonomy" id="2585198"/>
    <lineage>
        <taxon>Bacteria</taxon>
        <taxon>Bacillati</taxon>
        <taxon>Actinomycetota</taxon>
        <taxon>Actinomycetes</taxon>
        <taxon>Mycobacteriales</taxon>
        <taxon>Nocardiaceae</taxon>
        <taxon>Nocardia</taxon>
    </lineage>
</organism>
<sequence length="444" mass="48927">MSRTVAGPEAGEWPSRFFRRVRGRVDPTGNPVASHPVAHREPDPDLLALLRVVRPRLEEVVALEAAAIRGTIDMYRDESMVSDEKLAMSLRSSTVRVIDYLEFGGVPDLSVAYQLGRARAAMGVPLSEVLRGYRVAFAAFWEWMLGVARESGERAVGALIDAVGRIWEVNDEYSTSTTLGYRDEKTDQTVALDRRRSALVAGLIDGTLGDQQTTWEIGQLLEMPYGGAFLVVVAEIPQTDVAALPHLEGVLRGYDIKSAWLSQYDREVGIVHRNRTHTAASVLELIEANATSRVGVSPEYTRLDRTSRGAKFASIALEALPAGSTGVKQLPDTPLGELVLSHPDTTRRFVRRVLGGILAMPDDDRSTLLSTAQVWLEAHGSAAEAGRVLYCHENTVRYRMRRVEERLGISLDDPFKHAEFAAAIEAIQLFPDLSKVRLDAERDG</sequence>
<accession>A0A7K0CX71</accession>
<dbReference type="InterPro" id="IPR025736">
    <property type="entry name" value="PucR_C-HTH_dom"/>
</dbReference>
<protein>
    <recommendedName>
        <fullName evidence="7">PucR family transcriptional regulator</fullName>
    </recommendedName>
</protein>
<dbReference type="InterPro" id="IPR025751">
    <property type="entry name" value="RsbRD_N_dom"/>
</dbReference>
<dbReference type="Pfam" id="PF13556">
    <property type="entry name" value="HTH_30"/>
    <property type="match status" value="1"/>
</dbReference>
<dbReference type="InterPro" id="IPR041522">
    <property type="entry name" value="CdaR_GGDEF"/>
</dbReference>
<dbReference type="AlphaFoldDB" id="A0A7K0CX71"/>
<proteinExistence type="inferred from homology"/>